<reference evidence="7 8" key="2">
    <citation type="journal article" date="2016" name="Appl. Microbiol. Biotechnol.">
        <title>Mutations improving production and secretion of extracellular lipase by Burkholderia glumae PG1.</title>
        <authorList>
            <person name="Knapp A."/>
            <person name="Voget S."/>
            <person name="Gao R."/>
            <person name="Zaburannyi N."/>
            <person name="Krysciak D."/>
            <person name="Breuer M."/>
            <person name="Hauer B."/>
            <person name="Streit W.R."/>
            <person name="Muller R."/>
            <person name="Daniel R."/>
            <person name="Jaeger K.E."/>
        </authorList>
    </citation>
    <scope>NUCLEOTIDE SEQUENCE [LARGE SCALE GENOMIC DNA]</scope>
    <source>
        <strain evidence="7 8">PG1</strain>
    </source>
</reference>
<dbReference type="GO" id="GO:0008610">
    <property type="term" value="P:lipid biosynthetic process"/>
    <property type="evidence" value="ECO:0007669"/>
    <property type="project" value="InterPro"/>
</dbReference>
<evidence type="ECO:0000256" key="4">
    <source>
        <dbReference type="ARBA" id="ARBA00022691"/>
    </source>
</evidence>
<dbReference type="KEGG" id="bgp:BGL_2c17300"/>
<keyword evidence="3 7" id="KW-0808">Transferase</keyword>
<dbReference type="HOGENOM" id="CLU_026434_0_2_4"/>
<protein>
    <submittedName>
        <fullName evidence="7">Cyclopropane-fatty-acyl-phospholipid synthase</fullName>
        <ecNumber evidence="7">2.1.1.79</ecNumber>
    </submittedName>
</protein>
<organism evidence="7 8">
    <name type="scientific">Burkholderia plantarii</name>
    <dbReference type="NCBI Taxonomy" id="41899"/>
    <lineage>
        <taxon>Bacteria</taxon>
        <taxon>Pseudomonadati</taxon>
        <taxon>Pseudomonadota</taxon>
        <taxon>Betaproteobacteria</taxon>
        <taxon>Burkholderiales</taxon>
        <taxon>Burkholderiaceae</taxon>
        <taxon>Burkholderia</taxon>
    </lineage>
</organism>
<dbReference type="AlphaFoldDB" id="A0A0B6RWR5"/>
<sequence length="404" mass="45711">MTLHLFFSASQPSVPLAARLFMALLRRIRDGHLTLLTPDGARYVFGDPHRLPAATLRIHDWRACRRILRAGDIGFAEAYRACWVDTPDPVALLSLAILNEQAVSRPVTGGRLSRWWYRLRHLLRKNTRAGSRRNVHAHYDLGNPFYGLWLDETWTYSAACFDGDVHRSLAAAQAAKYQRIVDTLGLRSGMRVLEIGCGWGGFAEHAARLGIHVHALTISHAQHAWAVERIERLGLADRARIELRDYRDVDGHYDAVVSIEMFEAVGEAFWSTYFEVVRQRLKARARALIQTITILDSQFEAYQASSDFIREFIFPGGMLPSPARFVGTARRAGLAAEPVFAFGLDYARTLNAWRAAFEAKLDAVRAQGFDETFVRTWRLYLAYCEAGFAQRRTDVMHFVLSKGG</sequence>
<dbReference type="EC" id="2.1.1.79" evidence="7"/>
<evidence type="ECO:0000313" key="8">
    <source>
        <dbReference type="Proteomes" id="UP000031838"/>
    </source>
</evidence>
<feature type="active site" evidence="6">
    <location>
        <position position="384"/>
    </location>
</feature>
<dbReference type="InterPro" id="IPR050723">
    <property type="entry name" value="CFA/CMAS"/>
</dbReference>
<dbReference type="Gene3D" id="3.40.50.150">
    <property type="entry name" value="Vaccinia Virus protein VP39"/>
    <property type="match status" value="1"/>
</dbReference>
<dbReference type="PIRSF" id="PIRSF003085">
    <property type="entry name" value="CMAS"/>
    <property type="match status" value="1"/>
</dbReference>
<dbReference type="PANTHER" id="PTHR43667">
    <property type="entry name" value="CYCLOPROPANE-FATTY-ACYL-PHOSPHOLIPID SYNTHASE"/>
    <property type="match status" value="1"/>
</dbReference>
<dbReference type="GO" id="GO:0032259">
    <property type="term" value="P:methylation"/>
    <property type="evidence" value="ECO:0007669"/>
    <property type="project" value="UniProtKB-KW"/>
</dbReference>
<dbReference type="Proteomes" id="UP000031838">
    <property type="component" value="Chromosome 2"/>
</dbReference>
<dbReference type="InterPro" id="IPR003333">
    <property type="entry name" value="CMAS"/>
</dbReference>
<keyword evidence="8" id="KW-1185">Reference proteome</keyword>
<accession>A0A0B6RWR5</accession>
<evidence type="ECO:0000256" key="1">
    <source>
        <dbReference type="ARBA" id="ARBA00010815"/>
    </source>
</evidence>
<keyword evidence="5" id="KW-0443">Lipid metabolism</keyword>
<dbReference type="EMBL" id="CP002581">
    <property type="protein sequence ID" value="AJK49797.1"/>
    <property type="molecule type" value="Genomic_DNA"/>
</dbReference>
<dbReference type="CDD" id="cd02440">
    <property type="entry name" value="AdoMet_MTases"/>
    <property type="match status" value="1"/>
</dbReference>
<dbReference type="Pfam" id="PF02353">
    <property type="entry name" value="CMAS"/>
    <property type="match status" value="1"/>
</dbReference>
<reference evidence="8" key="1">
    <citation type="submission" date="2011-03" db="EMBL/GenBank/DDBJ databases">
        <authorList>
            <person name="Voget S."/>
            <person name="Streit W.R."/>
            <person name="Jaeger K.E."/>
            <person name="Daniel R."/>
        </authorList>
    </citation>
    <scope>NUCLEOTIDE SEQUENCE [LARGE SCALE GENOMIC DNA]</scope>
    <source>
        <strain evidence="8">PG1</strain>
    </source>
</reference>
<evidence type="ECO:0000256" key="6">
    <source>
        <dbReference type="PIRSR" id="PIRSR003085-1"/>
    </source>
</evidence>
<dbReference type="InterPro" id="IPR029063">
    <property type="entry name" value="SAM-dependent_MTases_sf"/>
</dbReference>
<dbReference type="GO" id="GO:0008825">
    <property type="term" value="F:cyclopropane-fatty-acyl-phospholipid synthase activity"/>
    <property type="evidence" value="ECO:0007669"/>
    <property type="project" value="UniProtKB-EC"/>
</dbReference>
<evidence type="ECO:0000256" key="2">
    <source>
        <dbReference type="ARBA" id="ARBA00022603"/>
    </source>
</evidence>
<evidence type="ECO:0000256" key="3">
    <source>
        <dbReference type="ARBA" id="ARBA00022679"/>
    </source>
</evidence>
<gene>
    <name evidence="7" type="ORF">BGL_2c17300</name>
</gene>
<evidence type="ECO:0000256" key="5">
    <source>
        <dbReference type="ARBA" id="ARBA00023098"/>
    </source>
</evidence>
<dbReference type="RefSeq" id="WP_042628174.1">
    <property type="nucleotide sequence ID" value="NZ_CP002581.1"/>
</dbReference>
<keyword evidence="4" id="KW-0949">S-adenosyl-L-methionine</keyword>
<proteinExistence type="inferred from homology"/>
<name>A0A0B6RWR5_BURPL</name>
<evidence type="ECO:0000313" key="7">
    <source>
        <dbReference type="EMBL" id="AJK49797.1"/>
    </source>
</evidence>
<comment type="similarity">
    <text evidence="1">Belongs to the CFA/CMAS family.</text>
</comment>
<dbReference type="PANTHER" id="PTHR43667:SF2">
    <property type="entry name" value="FATTY ACID C-METHYL TRANSFERASE"/>
    <property type="match status" value="1"/>
</dbReference>
<keyword evidence="2 7" id="KW-0489">Methyltransferase</keyword>
<dbReference type="SUPFAM" id="SSF53335">
    <property type="entry name" value="S-adenosyl-L-methionine-dependent methyltransferases"/>
    <property type="match status" value="1"/>
</dbReference>